<accession>A0AAD9B7V4</accession>
<comment type="caution">
    <text evidence="2">The sequence shown here is derived from an EMBL/GenBank/DDBJ whole genome shotgun (WGS) entry which is preliminary data.</text>
</comment>
<keyword evidence="3" id="KW-1185">Reference proteome</keyword>
<gene>
    <name evidence="2" type="ORF">KUDE01_027045</name>
</gene>
<protein>
    <submittedName>
        <fullName evidence="2">Nuclear pore complex-interacting protein family member B13</fullName>
    </submittedName>
</protein>
<evidence type="ECO:0000256" key="1">
    <source>
        <dbReference type="SAM" id="MobiDB-lite"/>
    </source>
</evidence>
<dbReference type="Proteomes" id="UP001228049">
    <property type="component" value="Unassembled WGS sequence"/>
</dbReference>
<evidence type="ECO:0000313" key="3">
    <source>
        <dbReference type="Proteomes" id="UP001228049"/>
    </source>
</evidence>
<organism evidence="2 3">
    <name type="scientific">Dissostichus eleginoides</name>
    <name type="common">Patagonian toothfish</name>
    <name type="synonym">Dissostichus amissus</name>
    <dbReference type="NCBI Taxonomy" id="100907"/>
    <lineage>
        <taxon>Eukaryota</taxon>
        <taxon>Metazoa</taxon>
        <taxon>Chordata</taxon>
        <taxon>Craniata</taxon>
        <taxon>Vertebrata</taxon>
        <taxon>Euteleostomi</taxon>
        <taxon>Actinopterygii</taxon>
        <taxon>Neopterygii</taxon>
        <taxon>Teleostei</taxon>
        <taxon>Neoteleostei</taxon>
        <taxon>Acanthomorphata</taxon>
        <taxon>Eupercaria</taxon>
        <taxon>Perciformes</taxon>
        <taxon>Notothenioidei</taxon>
        <taxon>Nototheniidae</taxon>
        <taxon>Dissostichus</taxon>
    </lineage>
</organism>
<reference evidence="2" key="1">
    <citation type="submission" date="2023-04" db="EMBL/GenBank/DDBJ databases">
        <title>Chromosome-level genome of Chaenocephalus aceratus.</title>
        <authorList>
            <person name="Park H."/>
        </authorList>
    </citation>
    <scope>NUCLEOTIDE SEQUENCE</scope>
    <source>
        <strain evidence="2">DE</strain>
        <tissue evidence="2">Muscle</tissue>
    </source>
</reference>
<name>A0AAD9B7V4_DISEL</name>
<evidence type="ECO:0000313" key="2">
    <source>
        <dbReference type="EMBL" id="KAK1878922.1"/>
    </source>
</evidence>
<feature type="non-terminal residue" evidence="2">
    <location>
        <position position="1"/>
    </location>
</feature>
<dbReference type="AlphaFoldDB" id="A0AAD9B7V4"/>
<dbReference type="EMBL" id="JASDAP010000026">
    <property type="protein sequence ID" value="KAK1878922.1"/>
    <property type="molecule type" value="Genomic_DNA"/>
</dbReference>
<sequence>SSLAADCCRQSLSFSRQPPLPAAISRQTRADVWPLIGWMRFEADGDVQTEMCRRRCADGDAQTEMRRRRWADGDVQTEMCRRRCADGDGQTEMWRWRCADGEVQMDMCRRRCADGDAQTEMGRRRCADGDVQMEMGRRDGDVLPEMCRRRYADGDVQTEMCRRRSADGDVLCREKQLQIGIRGQDRTRQGNRGVPGDLGKKGDRGDLGEPGANGLTVTSRSTFPRLNNTLEPFHLHAPPSLVGEEAHEVNPGIKVGASLTLKSLKRLPAL</sequence>
<feature type="region of interest" description="Disordered" evidence="1">
    <location>
        <begin position="183"/>
        <end position="220"/>
    </location>
</feature>
<proteinExistence type="predicted"/>
<feature type="compositionally biased region" description="Basic and acidic residues" evidence="1">
    <location>
        <begin position="198"/>
        <end position="207"/>
    </location>
</feature>